<dbReference type="Pfam" id="PF00534">
    <property type="entry name" value="Glycos_transf_1"/>
    <property type="match status" value="1"/>
</dbReference>
<comment type="caution">
    <text evidence="3">The sequence shown here is derived from an EMBL/GenBank/DDBJ whole genome shotgun (WGS) entry which is preliminary data.</text>
</comment>
<protein>
    <submittedName>
        <fullName evidence="3">Glycosyltransferase family 4 protein</fullName>
    </submittedName>
</protein>
<name>A0A7C1JN05_9CHLR</name>
<evidence type="ECO:0000259" key="2">
    <source>
        <dbReference type="Pfam" id="PF13579"/>
    </source>
</evidence>
<dbReference type="Pfam" id="PF13579">
    <property type="entry name" value="Glyco_trans_4_4"/>
    <property type="match status" value="1"/>
</dbReference>
<dbReference type="GO" id="GO:0016757">
    <property type="term" value="F:glycosyltransferase activity"/>
    <property type="evidence" value="ECO:0007669"/>
    <property type="project" value="InterPro"/>
</dbReference>
<dbReference type="Gene3D" id="3.40.50.2000">
    <property type="entry name" value="Glycogen Phosphorylase B"/>
    <property type="match status" value="2"/>
</dbReference>
<proteinExistence type="predicted"/>
<dbReference type="InterPro" id="IPR001296">
    <property type="entry name" value="Glyco_trans_1"/>
</dbReference>
<dbReference type="SUPFAM" id="SSF53756">
    <property type="entry name" value="UDP-Glycosyltransferase/glycogen phosphorylase"/>
    <property type="match status" value="1"/>
</dbReference>
<sequence>MHIGVLTHNYPRFVGDFSGTFVEALCEELAAQGQRVTVWAPYDPAYLRPLNGAVTLRLYRYIWPASLHRLGYMRTMQSDLSLRLEAYALSPALFARGIQAVWQDARRLRPDVLHAHWLLPNGFIAAVVSRGLGIPLAISVPGSDAQVARSNPLFRAMARFALRQATLLTANSAELRDAVLPLGADLSRFDLIIYGTDPNALTPNSEGVQALRHRLGIDENASVALCVGRMVAKKGFDVFIRALADPILRTHPIVGVMVGDGDENAAWQRLAQQLGVASRLRWVGSVPKTEIGRYYNLADFLVMPSVNRPADGLNVCVLDAMSCAKPVIGSTAAGNPLAIVHGKTGLIVPEQDAATLAAAMALLAGNPGLRTQMGAAARARIENELGWPHLAQRYIAHFERMMKSTPAPVAEA</sequence>
<organism evidence="3">
    <name type="scientific">Caldilinea aerophila</name>
    <dbReference type="NCBI Taxonomy" id="133453"/>
    <lineage>
        <taxon>Bacteria</taxon>
        <taxon>Bacillati</taxon>
        <taxon>Chloroflexota</taxon>
        <taxon>Caldilineae</taxon>
        <taxon>Caldilineales</taxon>
        <taxon>Caldilineaceae</taxon>
        <taxon>Caldilinea</taxon>
    </lineage>
</organism>
<feature type="domain" description="Glycosyl transferase family 1" evidence="1">
    <location>
        <begin position="211"/>
        <end position="379"/>
    </location>
</feature>
<evidence type="ECO:0000259" key="1">
    <source>
        <dbReference type="Pfam" id="PF00534"/>
    </source>
</evidence>
<dbReference type="EMBL" id="DSMG01000185">
    <property type="protein sequence ID" value="HDX33302.1"/>
    <property type="molecule type" value="Genomic_DNA"/>
</dbReference>
<gene>
    <name evidence="3" type="ORF">ENQ20_17720</name>
</gene>
<feature type="domain" description="Glycosyltransferase subfamily 4-like N-terminal" evidence="2">
    <location>
        <begin position="19"/>
        <end position="192"/>
    </location>
</feature>
<keyword evidence="3" id="KW-0808">Transferase</keyword>
<dbReference type="InterPro" id="IPR028098">
    <property type="entry name" value="Glyco_trans_4-like_N"/>
</dbReference>
<dbReference type="PANTHER" id="PTHR45947">
    <property type="entry name" value="SULFOQUINOVOSYL TRANSFERASE SQD2"/>
    <property type="match status" value="1"/>
</dbReference>
<evidence type="ECO:0000313" key="3">
    <source>
        <dbReference type="EMBL" id="HDX33302.1"/>
    </source>
</evidence>
<reference evidence="3" key="1">
    <citation type="journal article" date="2020" name="mSystems">
        <title>Genome- and Community-Level Interaction Insights into Carbon Utilization and Element Cycling Functions of Hydrothermarchaeota in Hydrothermal Sediment.</title>
        <authorList>
            <person name="Zhou Z."/>
            <person name="Liu Y."/>
            <person name="Xu W."/>
            <person name="Pan J."/>
            <person name="Luo Z.H."/>
            <person name="Li M."/>
        </authorList>
    </citation>
    <scope>NUCLEOTIDE SEQUENCE [LARGE SCALE GENOMIC DNA]</scope>
    <source>
        <strain evidence="3">SpSt-289</strain>
    </source>
</reference>
<dbReference type="PANTHER" id="PTHR45947:SF3">
    <property type="entry name" value="SULFOQUINOVOSYL TRANSFERASE SQD2"/>
    <property type="match status" value="1"/>
</dbReference>
<dbReference type="AlphaFoldDB" id="A0A7C1JN05"/>
<accession>A0A7C1JN05</accession>
<dbReference type="InterPro" id="IPR050194">
    <property type="entry name" value="Glycosyltransferase_grp1"/>
</dbReference>